<feature type="region of interest" description="Disordered" evidence="1">
    <location>
        <begin position="231"/>
        <end position="269"/>
    </location>
</feature>
<feature type="transmembrane region" description="Helical" evidence="2">
    <location>
        <begin position="290"/>
        <end position="314"/>
    </location>
</feature>
<feature type="region of interest" description="Disordered" evidence="1">
    <location>
        <begin position="1"/>
        <end position="32"/>
    </location>
</feature>
<dbReference type="EMBL" id="JBHUOP010000006">
    <property type="protein sequence ID" value="MFD2841496.1"/>
    <property type="molecule type" value="Genomic_DNA"/>
</dbReference>
<feature type="domain" description="YdbS-like PH" evidence="3">
    <location>
        <begin position="349"/>
        <end position="404"/>
    </location>
</feature>
<keyword evidence="2" id="KW-0812">Transmembrane</keyword>
<evidence type="ECO:0000256" key="1">
    <source>
        <dbReference type="SAM" id="MobiDB-lite"/>
    </source>
</evidence>
<dbReference type="Pfam" id="PF03703">
    <property type="entry name" value="bPH_2"/>
    <property type="match status" value="3"/>
</dbReference>
<evidence type="ECO:0000313" key="4">
    <source>
        <dbReference type="EMBL" id="MFD2841496.1"/>
    </source>
</evidence>
<keyword evidence="5" id="KW-1185">Reference proteome</keyword>
<proteinExistence type="predicted"/>
<dbReference type="InterPro" id="IPR005182">
    <property type="entry name" value="YdbS-like_PH"/>
</dbReference>
<name>A0ABW5XJN9_9MICO</name>
<evidence type="ECO:0000256" key="2">
    <source>
        <dbReference type="SAM" id="Phobius"/>
    </source>
</evidence>
<feature type="region of interest" description="Disordered" evidence="1">
    <location>
        <begin position="576"/>
        <end position="632"/>
    </location>
</feature>
<gene>
    <name evidence="4" type="ORF">ACFSYH_13095</name>
</gene>
<evidence type="ECO:0000313" key="5">
    <source>
        <dbReference type="Proteomes" id="UP001597391"/>
    </source>
</evidence>
<dbReference type="Proteomes" id="UP001597391">
    <property type="component" value="Unassembled WGS sequence"/>
</dbReference>
<feature type="transmembrane region" description="Helical" evidence="2">
    <location>
        <begin position="71"/>
        <end position="91"/>
    </location>
</feature>
<comment type="caution">
    <text evidence="4">The sequence shown here is derived from an EMBL/GenBank/DDBJ whole genome shotgun (WGS) entry which is preliminary data.</text>
</comment>
<feature type="transmembrane region" description="Helical" evidence="2">
    <location>
        <begin position="111"/>
        <end position="133"/>
    </location>
</feature>
<dbReference type="PANTHER" id="PTHR34473">
    <property type="entry name" value="UPF0699 TRANSMEMBRANE PROTEIN YDBS"/>
    <property type="match status" value="1"/>
</dbReference>
<organism evidence="4 5">
    <name type="scientific">Populibacterium corticicola</name>
    <dbReference type="NCBI Taxonomy" id="1812826"/>
    <lineage>
        <taxon>Bacteria</taxon>
        <taxon>Bacillati</taxon>
        <taxon>Actinomycetota</taxon>
        <taxon>Actinomycetes</taxon>
        <taxon>Micrococcales</taxon>
        <taxon>Jonesiaceae</taxon>
        <taxon>Populibacterium</taxon>
    </lineage>
</organism>
<accession>A0ABW5XJN9</accession>
<keyword evidence="2" id="KW-1133">Transmembrane helix</keyword>
<dbReference type="PANTHER" id="PTHR34473:SF2">
    <property type="entry name" value="UPF0699 TRANSMEMBRANE PROTEIN YDBT"/>
    <property type="match status" value="1"/>
</dbReference>
<keyword evidence="2" id="KW-0472">Membrane</keyword>
<evidence type="ECO:0000259" key="3">
    <source>
        <dbReference type="Pfam" id="PF03703"/>
    </source>
</evidence>
<protein>
    <submittedName>
        <fullName evidence="4">PH domain-containing protein</fullName>
    </submittedName>
</protein>
<reference evidence="5" key="1">
    <citation type="journal article" date="2019" name="Int. J. Syst. Evol. Microbiol.">
        <title>The Global Catalogue of Microorganisms (GCM) 10K type strain sequencing project: providing services to taxonomists for standard genome sequencing and annotation.</title>
        <authorList>
            <consortium name="The Broad Institute Genomics Platform"/>
            <consortium name="The Broad Institute Genome Sequencing Center for Infectious Disease"/>
            <person name="Wu L."/>
            <person name="Ma J."/>
        </authorList>
    </citation>
    <scope>NUCLEOTIDE SEQUENCE [LARGE SCALE GENOMIC DNA]</scope>
    <source>
        <strain evidence="5">KCTC 33576</strain>
    </source>
</reference>
<feature type="domain" description="YdbS-like PH" evidence="3">
    <location>
        <begin position="472"/>
        <end position="545"/>
    </location>
</feature>
<dbReference type="RefSeq" id="WP_377467543.1">
    <property type="nucleotide sequence ID" value="NZ_JBHUOP010000006.1"/>
</dbReference>
<sequence>MSQNNDLPVPGGGTSDPAQNPSPTVGEAFAPPASHQVPLETPAIDQVETLQSQPPAATDDKEWHQVHKATPFIKGWIVIVAILYGGLQSFGQGLVGQGPDEAEVVETIARWEVLIVLGIAVIGLIVAVLYGYLAWRRMRYAYDHESVYMNSGILFRQERKARLDRIQSIDIVKPLIARIFGLAELTITSAAGGESNVKIGFLKEEQANLLRIELLARASGAVQRVRGQATAPASGASSEAQTGAMHGSAPSSNAPGSQPDAAAQTYPPIPPALQYETPERIIYQVPPKRIIIGGLLSWSTIFAVIFVVAMIVLFTLGLGAIALSMLPGLLAFGPMAWNAIIGEYGFTGAISQDGIRVRHGLLETRAKTIPPGRVQAVRLRQSILWRKLGWWRVDVNVAGQAVEANGNSVSMESVLLPVGTTVEALDALWLVLPDLGVAQPLEFLEAAFNGKGTDRGFTVSPRSARWLDPLSYKRNGFAETERALVIRTGWLTRQVAVVPHERTQSIGAKQGPWQRKLNVASFQLHSTPGSIVPYVPHQSPETIRSLLAEQADRARRARASAGPEQWLVQVEQHHFESEDQVFEGEPGTQTALDDLSRGPESVAPQPDAVRCIAPDSQPIQDSVGPDKEAPQS</sequence>
<feature type="domain" description="YdbS-like PH" evidence="3">
    <location>
        <begin position="135"/>
        <end position="210"/>
    </location>
</feature>